<dbReference type="EMBL" id="JACGCI010000008">
    <property type="protein sequence ID" value="KAF6762064.1"/>
    <property type="molecule type" value="Genomic_DNA"/>
</dbReference>
<dbReference type="Proteomes" id="UP000521943">
    <property type="component" value="Unassembled WGS sequence"/>
</dbReference>
<comment type="caution">
    <text evidence="1">The sequence shown here is derived from an EMBL/GenBank/DDBJ whole genome shotgun (WGS) entry which is preliminary data.</text>
</comment>
<dbReference type="OrthoDB" id="2269034at2759"/>
<evidence type="ECO:0000313" key="2">
    <source>
        <dbReference type="Proteomes" id="UP000521943"/>
    </source>
</evidence>
<name>A0A8H6MDP2_9AGAR</name>
<protein>
    <recommendedName>
        <fullName evidence="3">F-box domain-containing protein</fullName>
    </recommendedName>
</protein>
<organism evidence="1 2">
    <name type="scientific">Ephemerocybe angulata</name>
    <dbReference type="NCBI Taxonomy" id="980116"/>
    <lineage>
        <taxon>Eukaryota</taxon>
        <taxon>Fungi</taxon>
        <taxon>Dikarya</taxon>
        <taxon>Basidiomycota</taxon>
        <taxon>Agaricomycotina</taxon>
        <taxon>Agaricomycetes</taxon>
        <taxon>Agaricomycetidae</taxon>
        <taxon>Agaricales</taxon>
        <taxon>Agaricineae</taxon>
        <taxon>Psathyrellaceae</taxon>
        <taxon>Ephemerocybe</taxon>
    </lineage>
</organism>
<evidence type="ECO:0008006" key="3">
    <source>
        <dbReference type="Google" id="ProtNLM"/>
    </source>
</evidence>
<gene>
    <name evidence="1" type="ORF">DFP72DRAFT_877908</name>
</gene>
<dbReference type="AlphaFoldDB" id="A0A8H6MDP2"/>
<sequence length="608" mass="69529">MKAPRLSLSQDIPGEILEQIFFQAALSSELDEDPLLPLKSLNLVSQQWRSAFLSSPRLWRNLGSLRIKGPNYRPRPQTDSRFFQGLKRHLARAKSQPLIFSFDQGLTYNNGDFQAAVQTLTLLSQYATQWYDVELCLQSGVLNALAGVKGRFELLEKLSLAIRDGTPSPAFLHRLNSAPRLECYSIQISGHHWDEPQLELNLPWPQLVKYHERTALSETWFHRAITSSPRLQSLECDFHGGFPPIFADIPLRHACLTRLGLQFDTFDSRFFQSLVLPALLDLYVVASIATTIFSDIASLITRSKCLLQSLTILPRYEYWHELSGKVTHVLGVCPELETLCVNGLPRSDMKELVGAWAEGGRDEEGVGKSGQTWLPKLVPKLRRFTFQYSLVYPSPESDYSALNLLARAREEMYRNGVTQQLLEMNIITGVGEDLFLRLLRQLESLPSIQAPAMAPMIHWAEVLRLQLNKTHTEPRFRYSWVPHTPRWYKALVGLAQVVKEMEAYSIVGSDIGLLYRTNIPALLDQVASLPSSMLSPSQVAGFLDRLRKLLERWKPIIIEDARVNRWWMRRGINRFEYVHRDSGWREADARVWEMVIGAPAKPMRKKKL</sequence>
<evidence type="ECO:0000313" key="1">
    <source>
        <dbReference type="EMBL" id="KAF6762064.1"/>
    </source>
</evidence>
<accession>A0A8H6MDP2</accession>
<proteinExistence type="predicted"/>
<keyword evidence="2" id="KW-1185">Reference proteome</keyword>
<reference evidence="1 2" key="1">
    <citation type="submission" date="2020-07" db="EMBL/GenBank/DDBJ databases">
        <title>Comparative genomics of pyrophilous fungi reveals a link between fire events and developmental genes.</title>
        <authorList>
            <consortium name="DOE Joint Genome Institute"/>
            <person name="Steindorff A.S."/>
            <person name="Carver A."/>
            <person name="Calhoun S."/>
            <person name="Stillman K."/>
            <person name="Liu H."/>
            <person name="Lipzen A."/>
            <person name="Pangilinan J."/>
            <person name="Labutti K."/>
            <person name="Bruns T.D."/>
            <person name="Grigoriev I.V."/>
        </authorList>
    </citation>
    <scope>NUCLEOTIDE SEQUENCE [LARGE SCALE GENOMIC DNA]</scope>
    <source>
        <strain evidence="1 2">CBS 144469</strain>
    </source>
</reference>